<proteinExistence type="predicted"/>
<dbReference type="CDD" id="cd07818">
    <property type="entry name" value="SRPBCC_1"/>
    <property type="match status" value="1"/>
</dbReference>
<comment type="caution">
    <text evidence="1">The sequence shown here is derived from an EMBL/GenBank/DDBJ whole genome shotgun (WGS) entry which is preliminary data.</text>
</comment>
<evidence type="ECO:0000313" key="1">
    <source>
        <dbReference type="EMBL" id="GGH50700.1"/>
    </source>
</evidence>
<dbReference type="InterPro" id="IPR019587">
    <property type="entry name" value="Polyketide_cyclase/dehydratase"/>
</dbReference>
<dbReference type="AlphaFoldDB" id="A0A917MND0"/>
<reference evidence="1" key="2">
    <citation type="submission" date="2020-09" db="EMBL/GenBank/DDBJ databases">
        <authorList>
            <person name="Sun Q."/>
            <person name="Zhou Y."/>
        </authorList>
    </citation>
    <scope>NUCLEOTIDE SEQUENCE</scope>
    <source>
        <strain evidence="1">CGMCC 1.15794</strain>
    </source>
</reference>
<dbReference type="SUPFAM" id="SSF55961">
    <property type="entry name" value="Bet v1-like"/>
    <property type="match status" value="1"/>
</dbReference>
<dbReference type="Proteomes" id="UP000657592">
    <property type="component" value="Unassembled WGS sequence"/>
</dbReference>
<reference evidence="1" key="1">
    <citation type="journal article" date="2014" name="Int. J. Syst. Evol. Microbiol.">
        <title>Complete genome sequence of Corynebacterium casei LMG S-19264T (=DSM 44701T), isolated from a smear-ripened cheese.</title>
        <authorList>
            <consortium name="US DOE Joint Genome Institute (JGI-PGF)"/>
            <person name="Walter F."/>
            <person name="Albersmeier A."/>
            <person name="Kalinowski J."/>
            <person name="Ruckert C."/>
        </authorList>
    </citation>
    <scope>NUCLEOTIDE SEQUENCE</scope>
    <source>
        <strain evidence="1">CGMCC 1.15794</strain>
    </source>
</reference>
<dbReference type="RefSeq" id="WP_188757172.1">
    <property type="nucleotide sequence ID" value="NZ_BMJY01000022.1"/>
</dbReference>
<protein>
    <submittedName>
        <fullName evidence="1">Potassium-transporting ATPase subunit F</fullName>
    </submittedName>
</protein>
<sequence length="161" mass="17672">MASYTVSRSVIVDAEPEQVFPLITRFSNWTRWSPFENADPALAREYRGPDEGTGAVYEWSGNDKAGAGVMTITDVTPCQVYVDLEFVRPFTSSTRHVFAVTPSGGAASTVTWTMHGEHRGLTGLVTRLLMPMEKVMGPEFEKGLEALKLEVERDVAEADAA</sequence>
<accession>A0A917MND0</accession>
<dbReference type="Gene3D" id="3.30.530.20">
    <property type="match status" value="1"/>
</dbReference>
<dbReference type="EMBL" id="BMJY01000022">
    <property type="protein sequence ID" value="GGH50700.1"/>
    <property type="molecule type" value="Genomic_DNA"/>
</dbReference>
<gene>
    <name evidence="1" type="ORF">GCM10010921_29620</name>
</gene>
<organism evidence="1 2">
    <name type="scientific">Microbacterium album</name>
    <dbReference type="NCBI Taxonomy" id="2053191"/>
    <lineage>
        <taxon>Bacteria</taxon>
        <taxon>Bacillati</taxon>
        <taxon>Actinomycetota</taxon>
        <taxon>Actinomycetes</taxon>
        <taxon>Micrococcales</taxon>
        <taxon>Microbacteriaceae</taxon>
        <taxon>Microbacterium</taxon>
    </lineage>
</organism>
<keyword evidence="2" id="KW-1185">Reference proteome</keyword>
<dbReference type="Pfam" id="PF10604">
    <property type="entry name" value="Polyketide_cyc2"/>
    <property type="match status" value="1"/>
</dbReference>
<name>A0A917MND0_9MICO</name>
<dbReference type="InterPro" id="IPR023393">
    <property type="entry name" value="START-like_dom_sf"/>
</dbReference>
<evidence type="ECO:0000313" key="2">
    <source>
        <dbReference type="Proteomes" id="UP000657592"/>
    </source>
</evidence>